<dbReference type="PANTHER" id="PTHR35337">
    <property type="entry name" value="SLR1478 PROTEIN"/>
    <property type="match status" value="1"/>
</dbReference>
<dbReference type="STRING" id="415426.Hbut_1262"/>
<dbReference type="AlphaFoldDB" id="A2BM83"/>
<feature type="transmembrane region" description="Helical" evidence="1">
    <location>
        <begin position="103"/>
        <end position="123"/>
    </location>
</feature>
<keyword evidence="1" id="KW-1133">Transmembrane helix</keyword>
<gene>
    <name evidence="2" type="ordered locus">Hbut_1262</name>
</gene>
<dbReference type="eggNOG" id="arCOG01994">
    <property type="taxonomic scope" value="Archaea"/>
</dbReference>
<dbReference type="GeneID" id="25393322"/>
<reference evidence="2 3" key="1">
    <citation type="journal article" date="2007" name="Archaea">
        <title>The genome of Hyperthermus butylicus: a sulfur-reducing, peptide fermenting, neutrophilic Crenarchaeote growing up to 108 degrees C.</title>
        <authorList>
            <person name="Brugger K."/>
            <person name="Chen L."/>
            <person name="Stark M."/>
            <person name="Zibat A."/>
            <person name="Redder P."/>
            <person name="Ruepp A."/>
            <person name="Awayez M."/>
            <person name="She Q."/>
            <person name="Garrett R.A."/>
            <person name="Klenk H.P."/>
        </authorList>
    </citation>
    <scope>NUCLEOTIDE SEQUENCE [LARGE SCALE GENOMIC DNA]</scope>
    <source>
        <strain evidence="3">DSM 5456 / JCM 9403 / PLM1-5</strain>
    </source>
</reference>
<proteinExistence type="predicted"/>
<dbReference type="KEGG" id="hbu:Hbut_1262"/>
<feature type="transmembrane region" description="Helical" evidence="1">
    <location>
        <begin position="59"/>
        <end position="82"/>
    </location>
</feature>
<evidence type="ECO:0000256" key="1">
    <source>
        <dbReference type="SAM" id="Phobius"/>
    </source>
</evidence>
<dbReference type="Pfam" id="PF01944">
    <property type="entry name" value="SpoIIM"/>
    <property type="match status" value="1"/>
</dbReference>
<feature type="transmembrane region" description="Helical" evidence="1">
    <location>
        <begin position="143"/>
        <end position="164"/>
    </location>
</feature>
<feature type="transmembrane region" description="Helical" evidence="1">
    <location>
        <begin position="7"/>
        <end position="26"/>
    </location>
</feature>
<dbReference type="PANTHER" id="PTHR35337:SF1">
    <property type="entry name" value="SLR1478 PROTEIN"/>
    <property type="match status" value="1"/>
</dbReference>
<evidence type="ECO:0000313" key="2">
    <source>
        <dbReference type="EMBL" id="ABM81094.1"/>
    </source>
</evidence>
<keyword evidence="3" id="KW-1185">Reference proteome</keyword>
<keyword evidence="1" id="KW-0472">Membrane</keyword>
<name>A2BM83_HYPBU</name>
<dbReference type="InterPro" id="IPR002798">
    <property type="entry name" value="SpoIIM-like"/>
</dbReference>
<accession>A2BM83</accession>
<evidence type="ECO:0000313" key="3">
    <source>
        <dbReference type="Proteomes" id="UP000002593"/>
    </source>
</evidence>
<dbReference type="Proteomes" id="UP000002593">
    <property type="component" value="Chromosome"/>
</dbReference>
<dbReference type="EnsemblBacteria" id="ABM81094">
    <property type="protein sequence ID" value="ABM81094"/>
    <property type="gene ID" value="Hbut_1262"/>
</dbReference>
<evidence type="ECO:0008006" key="4">
    <source>
        <dbReference type="Google" id="ProtNLM"/>
    </source>
</evidence>
<dbReference type="HOGENOM" id="CLU_1567120_0_0_2"/>
<sequence length="170" mass="17997">MRQGLGASMLVAAAIYITGFAMGLLAPSHSVVETAVKSVEPIAVLDEWSKFIVIASHNFALMARIIVFSAAYIPGLLILGFNGYILGSLTSLWLSTGRRLSELLLLVAPHGVIEISVFVYAAAVGMRLPLTARRSLWDALADALTAMGKAAALLVAAAFIEVFITPRLAV</sequence>
<keyword evidence="1" id="KW-0812">Transmembrane</keyword>
<protein>
    <recommendedName>
        <fullName evidence="4">Stage II sporulation protein M</fullName>
    </recommendedName>
</protein>
<organism evidence="2 3">
    <name type="scientific">Hyperthermus butylicus (strain DSM 5456 / JCM 9403 / PLM1-5)</name>
    <dbReference type="NCBI Taxonomy" id="415426"/>
    <lineage>
        <taxon>Archaea</taxon>
        <taxon>Thermoproteota</taxon>
        <taxon>Thermoprotei</taxon>
        <taxon>Desulfurococcales</taxon>
        <taxon>Pyrodictiaceae</taxon>
        <taxon>Hyperthermus</taxon>
    </lineage>
</organism>
<dbReference type="EMBL" id="CP000493">
    <property type="protein sequence ID" value="ABM81094.1"/>
    <property type="molecule type" value="Genomic_DNA"/>
</dbReference>
<dbReference type="RefSeq" id="WP_011822412.1">
    <property type="nucleotide sequence ID" value="NC_008818.1"/>
</dbReference>